<dbReference type="GO" id="GO:0032259">
    <property type="term" value="P:methylation"/>
    <property type="evidence" value="ECO:0007669"/>
    <property type="project" value="UniProtKB-KW"/>
</dbReference>
<gene>
    <name evidence="4" type="ORF">GSF22_29030</name>
</gene>
<sequence>ARDVVSRRPASGTADEEPSDEDVTIQAGDVILPEMLHEGVSIARVATADDAGHRLGRHLHLLRPDPTRLDPWFLAGFLAAEDNLNAASSGTSVVRIDPRRLRLPLLPLAEQQRYGRAFRQLAALRTAADLANRLADETARTLAAGLTAGALLPPDTAEGTR</sequence>
<dbReference type="EMBL" id="WVUH01000388">
    <property type="protein sequence ID" value="MBO4210007.1"/>
    <property type="molecule type" value="Genomic_DNA"/>
</dbReference>
<keyword evidence="5" id="KW-1185">Reference proteome</keyword>
<dbReference type="Gene3D" id="3.90.220.20">
    <property type="entry name" value="DNA methylase specificity domains"/>
    <property type="match status" value="1"/>
</dbReference>
<feature type="non-terminal residue" evidence="4">
    <location>
        <position position="1"/>
    </location>
</feature>
<keyword evidence="2" id="KW-0238">DNA-binding</keyword>
<reference evidence="4 5" key="1">
    <citation type="submission" date="2019-12" db="EMBL/GenBank/DDBJ databases">
        <title>Whole genome sequencing of endophytic Actinobacterium Micromonospora sp. MPMI6T.</title>
        <authorList>
            <person name="Evv R."/>
            <person name="Podile A.R."/>
        </authorList>
    </citation>
    <scope>NUCLEOTIDE SEQUENCE [LARGE SCALE GENOMIC DNA]</scope>
    <source>
        <strain evidence="4 5">MPMI6</strain>
    </source>
</reference>
<name>A0ABS3VZN5_MICEH</name>
<organism evidence="4 5">
    <name type="scientific">Micromonospora echinofusca</name>
    <dbReference type="NCBI Taxonomy" id="47858"/>
    <lineage>
        <taxon>Bacteria</taxon>
        <taxon>Bacillati</taxon>
        <taxon>Actinomycetota</taxon>
        <taxon>Actinomycetes</taxon>
        <taxon>Micromonosporales</taxon>
        <taxon>Micromonosporaceae</taxon>
        <taxon>Micromonospora</taxon>
    </lineage>
</organism>
<evidence type="ECO:0000313" key="5">
    <source>
        <dbReference type="Proteomes" id="UP000823521"/>
    </source>
</evidence>
<keyword evidence="1" id="KW-0680">Restriction system</keyword>
<dbReference type="SUPFAM" id="SSF116734">
    <property type="entry name" value="DNA methylase specificity domain"/>
    <property type="match status" value="1"/>
</dbReference>
<proteinExistence type="predicted"/>
<evidence type="ECO:0000313" key="4">
    <source>
        <dbReference type="EMBL" id="MBO4210007.1"/>
    </source>
</evidence>
<dbReference type="GO" id="GO:0008168">
    <property type="term" value="F:methyltransferase activity"/>
    <property type="evidence" value="ECO:0007669"/>
    <property type="project" value="UniProtKB-KW"/>
</dbReference>
<evidence type="ECO:0000256" key="2">
    <source>
        <dbReference type="ARBA" id="ARBA00023125"/>
    </source>
</evidence>
<comment type="caution">
    <text evidence="4">The sequence shown here is derived from an EMBL/GenBank/DDBJ whole genome shotgun (WGS) entry which is preliminary data.</text>
</comment>
<dbReference type="Proteomes" id="UP000823521">
    <property type="component" value="Unassembled WGS sequence"/>
</dbReference>
<feature type="region of interest" description="Disordered" evidence="3">
    <location>
        <begin position="1"/>
        <end position="22"/>
    </location>
</feature>
<keyword evidence="4" id="KW-0489">Methyltransferase</keyword>
<evidence type="ECO:0000256" key="3">
    <source>
        <dbReference type="SAM" id="MobiDB-lite"/>
    </source>
</evidence>
<keyword evidence="4" id="KW-0808">Transferase</keyword>
<accession>A0ABS3VZN5</accession>
<protein>
    <submittedName>
        <fullName evidence="4">SAM-dependent methyltransferase</fullName>
    </submittedName>
</protein>
<dbReference type="InterPro" id="IPR044946">
    <property type="entry name" value="Restrct_endonuc_typeI_TRD_sf"/>
</dbReference>
<evidence type="ECO:0000256" key="1">
    <source>
        <dbReference type="ARBA" id="ARBA00022747"/>
    </source>
</evidence>